<comment type="similarity">
    <text evidence="1 10">Belongs to the NDC80/HEC1 family.</text>
</comment>
<evidence type="ECO:0000256" key="2">
    <source>
        <dbReference type="ARBA" id="ARBA00022454"/>
    </source>
</evidence>
<evidence type="ECO:0000256" key="10">
    <source>
        <dbReference type="RuleBase" id="RU368072"/>
    </source>
</evidence>
<evidence type="ECO:0000259" key="13">
    <source>
        <dbReference type="Pfam" id="PF03801"/>
    </source>
</evidence>
<dbReference type="GO" id="GO:0051301">
    <property type="term" value="P:cell division"/>
    <property type="evidence" value="ECO:0007669"/>
    <property type="project" value="UniProtKB-UniRule"/>
</dbReference>
<dbReference type="InterPro" id="IPR005550">
    <property type="entry name" value="Kinetochore_Ndc80"/>
</dbReference>
<evidence type="ECO:0000256" key="6">
    <source>
        <dbReference type="ARBA" id="ARBA00023054"/>
    </source>
</evidence>
<dbReference type="Proteomes" id="UP000028582">
    <property type="component" value="Unassembled WGS sequence"/>
</dbReference>
<keyword evidence="3 10" id="KW-0132">Cell division</keyword>
<comment type="caution">
    <text evidence="14">The sequence shown here is derived from an EMBL/GenBank/DDBJ whole genome shotgun (WGS) entry which is preliminary data.</text>
</comment>
<keyword evidence="5 10" id="KW-0995">Kinetochore</keyword>
<keyword evidence="4 10" id="KW-0498">Mitosis</keyword>
<dbReference type="PANTHER" id="PTHR10643">
    <property type="entry name" value="KINETOCHORE PROTEIN NDC80"/>
    <property type="match status" value="1"/>
</dbReference>
<dbReference type="InterPro" id="IPR055260">
    <property type="entry name" value="Ndc80_CH"/>
</dbReference>
<evidence type="ECO:0000256" key="1">
    <source>
        <dbReference type="ARBA" id="ARBA00007050"/>
    </source>
</evidence>
<name>A0A081AHD8_PHYNI</name>
<feature type="domain" description="Kinetochore protein Ndc80 CH" evidence="13">
    <location>
        <begin position="72"/>
        <end position="214"/>
    </location>
</feature>
<evidence type="ECO:0000313" key="15">
    <source>
        <dbReference type="Proteomes" id="UP000028582"/>
    </source>
</evidence>
<dbReference type="Gene3D" id="1.10.418.30">
    <property type="entry name" value="Ncd80 complex, Ncd80 subunit"/>
    <property type="match status" value="1"/>
</dbReference>
<proteinExistence type="inferred from homology"/>
<evidence type="ECO:0000256" key="5">
    <source>
        <dbReference type="ARBA" id="ARBA00022838"/>
    </source>
</evidence>
<gene>
    <name evidence="14" type="ORF">F444_06706</name>
</gene>
<evidence type="ECO:0000256" key="11">
    <source>
        <dbReference type="SAM" id="Coils"/>
    </source>
</evidence>
<evidence type="ECO:0000313" key="14">
    <source>
        <dbReference type="EMBL" id="ETO78299.1"/>
    </source>
</evidence>
<evidence type="ECO:0000256" key="3">
    <source>
        <dbReference type="ARBA" id="ARBA00022618"/>
    </source>
</evidence>
<keyword evidence="9 10" id="KW-0137">Centromere</keyword>
<dbReference type="GO" id="GO:0031262">
    <property type="term" value="C:Ndc80 complex"/>
    <property type="evidence" value="ECO:0007669"/>
    <property type="project" value="UniProtKB-UniRule"/>
</dbReference>
<evidence type="ECO:0000256" key="8">
    <source>
        <dbReference type="ARBA" id="ARBA00023306"/>
    </source>
</evidence>
<sequence>MMRRTTLGPVSSSQLNARSSALRHPSTRVSVPSKSTAAMERQSIGIASRRVSTAAGTVRRPPIGPRASMNARQSVGANRRNSTYSSRASVSGRGGTRVVDPRPVTDRSFQNSCVQTLVEFLSEHMYDQAIPPALARRGPSKNDFKNMILFLFKQVDPTFEFGPKFEEDVVQQLRDLRYPVSISKTSLAAVGTPHTWPMLLMAMSWLIELLSYDEAIQQANDAEQDAENDEENGDKPFFKYLDASYHVFLAGEDDKFEALEKQEREKLIARNEVVKQETSELEQQREELKRRIEKAKRDKNTLAELNSKKNDCESDLFKFRKLVKDCEKAKIKLEKKLESLVSVQQSCDEELAARQEEIKRLQTRINNQELSAHDIEQIGIERARLTEQLHQAFAQQDELQKRIKNDENRAAEIRDDVRLLCGNAVKKTMSSNAYSWYIRFFGQLDAQIHKYMVTCKQLKMIPMTAKNSFNFDFALELDSSLEELTAVQKLTHHLKTGIRQAAMHLKQNRIARANKGLDTALELDEELQKCENQLNVEIESEKFWESKAKKYAEQMLKEREKRAEVFRRKTTATEEVEKKITQISNGDNLAEEEAMSRQHLLDVRKTSVEMTEGYQALIDKNQRAVTHALMACTNHKEMVDQAILSLETEVNKVEL</sequence>
<dbReference type="OrthoDB" id="7459479at2759"/>
<evidence type="ECO:0000256" key="9">
    <source>
        <dbReference type="ARBA" id="ARBA00023328"/>
    </source>
</evidence>
<dbReference type="PANTHER" id="PTHR10643:SF2">
    <property type="entry name" value="KINETOCHORE PROTEIN NDC80 HOMOLOG"/>
    <property type="match status" value="1"/>
</dbReference>
<feature type="compositionally biased region" description="Polar residues" evidence="12">
    <location>
        <begin position="8"/>
        <end position="19"/>
    </location>
</feature>
<keyword evidence="8 10" id="KW-0131">Cell cycle</keyword>
<keyword evidence="7 10" id="KW-0539">Nucleus</keyword>
<comment type="function">
    <text evidence="10">Acts as a component of the essential kinetochore-associated NDC80 complex, which is required for chromosome segregation and spindle checkpoint activity.</text>
</comment>
<dbReference type="AlphaFoldDB" id="A0A081AHD8"/>
<feature type="compositionally biased region" description="Polar residues" evidence="12">
    <location>
        <begin position="27"/>
        <end position="36"/>
    </location>
</feature>
<accession>A0A081AHD8</accession>
<feature type="compositionally biased region" description="Polar residues" evidence="12">
    <location>
        <begin position="70"/>
        <end position="89"/>
    </location>
</feature>
<comment type="subcellular location">
    <subcellularLocation>
        <location evidence="10">Chromosome</location>
        <location evidence="10">Centromere</location>
        <location evidence="10">Kinetochore</location>
    </subcellularLocation>
    <subcellularLocation>
        <location evidence="10">Nucleus</location>
    </subcellularLocation>
</comment>
<feature type="coiled-coil region" evidence="11">
    <location>
        <begin position="259"/>
        <end position="315"/>
    </location>
</feature>
<evidence type="ECO:0000256" key="7">
    <source>
        <dbReference type="ARBA" id="ARBA00023242"/>
    </source>
</evidence>
<comment type="subunit">
    <text evidence="10">Component of the NDC80 complex.</text>
</comment>
<dbReference type="GO" id="GO:0051315">
    <property type="term" value="P:attachment of mitotic spindle microtubules to kinetochore"/>
    <property type="evidence" value="ECO:0007669"/>
    <property type="project" value="UniProtKB-UniRule"/>
</dbReference>
<organism evidence="14 15">
    <name type="scientific">Phytophthora nicotianae P1976</name>
    <dbReference type="NCBI Taxonomy" id="1317066"/>
    <lineage>
        <taxon>Eukaryota</taxon>
        <taxon>Sar</taxon>
        <taxon>Stramenopiles</taxon>
        <taxon>Oomycota</taxon>
        <taxon>Peronosporomycetes</taxon>
        <taxon>Peronosporales</taxon>
        <taxon>Peronosporaceae</taxon>
        <taxon>Phytophthora</taxon>
    </lineage>
</organism>
<dbReference type="InterPro" id="IPR038273">
    <property type="entry name" value="Ndc80_sf"/>
</dbReference>
<feature type="region of interest" description="Disordered" evidence="12">
    <location>
        <begin position="1"/>
        <end position="104"/>
    </location>
</feature>
<protein>
    <recommendedName>
        <fullName evidence="10">Kinetochore protein NDC80</fullName>
    </recommendedName>
</protein>
<evidence type="ECO:0000256" key="12">
    <source>
        <dbReference type="SAM" id="MobiDB-lite"/>
    </source>
</evidence>
<keyword evidence="2 10" id="KW-0158">Chromosome</keyword>
<evidence type="ECO:0000256" key="4">
    <source>
        <dbReference type="ARBA" id="ARBA00022776"/>
    </source>
</evidence>
<reference evidence="14 15" key="1">
    <citation type="submission" date="2013-11" db="EMBL/GenBank/DDBJ databases">
        <title>The Genome Sequence of Phytophthora parasitica P1976.</title>
        <authorList>
            <consortium name="The Broad Institute Genomics Platform"/>
            <person name="Russ C."/>
            <person name="Tyler B."/>
            <person name="Panabieres F."/>
            <person name="Shan W."/>
            <person name="Tripathy S."/>
            <person name="Grunwald N."/>
            <person name="Machado M."/>
            <person name="Johnson C.S."/>
            <person name="Walker B."/>
            <person name="Young S."/>
            <person name="Zeng Q."/>
            <person name="Gargeya S."/>
            <person name="Fitzgerald M."/>
            <person name="Haas B."/>
            <person name="Abouelleil A."/>
            <person name="Allen A.W."/>
            <person name="Alvarado L."/>
            <person name="Arachchi H.M."/>
            <person name="Berlin A.M."/>
            <person name="Chapman S.B."/>
            <person name="Gainer-Dewar J."/>
            <person name="Goldberg J."/>
            <person name="Griggs A."/>
            <person name="Gujja S."/>
            <person name="Hansen M."/>
            <person name="Howarth C."/>
            <person name="Imamovic A."/>
            <person name="Ireland A."/>
            <person name="Larimer J."/>
            <person name="McCowan C."/>
            <person name="Murphy C."/>
            <person name="Pearson M."/>
            <person name="Poon T.W."/>
            <person name="Priest M."/>
            <person name="Roberts A."/>
            <person name="Saif S."/>
            <person name="Shea T."/>
            <person name="Sisk P."/>
            <person name="Sykes S."/>
            <person name="Wortman J."/>
            <person name="Nusbaum C."/>
            <person name="Birren B."/>
        </authorList>
    </citation>
    <scope>NUCLEOTIDE SEQUENCE [LARGE SCALE GENOMIC DNA]</scope>
    <source>
        <strain evidence="14 15">P1976</strain>
    </source>
</reference>
<feature type="coiled-coil region" evidence="11">
    <location>
        <begin position="344"/>
        <end position="416"/>
    </location>
</feature>
<dbReference type="EMBL" id="ANJA01001217">
    <property type="protein sequence ID" value="ETO78299.1"/>
    <property type="molecule type" value="Genomic_DNA"/>
</dbReference>
<dbReference type="GO" id="GO:0005634">
    <property type="term" value="C:nucleus"/>
    <property type="evidence" value="ECO:0007669"/>
    <property type="project" value="UniProtKB-SubCell"/>
</dbReference>
<dbReference type="Pfam" id="PF03801">
    <property type="entry name" value="Ndc80_HEC"/>
    <property type="match status" value="1"/>
</dbReference>
<keyword evidence="6 11" id="KW-0175">Coiled coil</keyword>